<dbReference type="Pfam" id="PF07878">
    <property type="entry name" value="RHH_5"/>
    <property type="match status" value="1"/>
</dbReference>
<dbReference type="SUPFAM" id="SSF47598">
    <property type="entry name" value="Ribbon-helix-helix"/>
    <property type="match status" value="1"/>
</dbReference>
<sequence>MLETSMSGTRITVTLPDDVYDALVEEAELERRKLSDLVRDAVTQMLAGERWQNIGQIAEDAIRKGATNDEALAKVRAKFPQAKTSPASIAWYRSNLRNQDSKVLTDAQARRVSEAD</sequence>
<gene>
    <name evidence="2" type="ORF">HOC_10214</name>
</gene>
<feature type="domain" description="CopG-like ribbon-helix-helix" evidence="1">
    <location>
        <begin position="8"/>
        <end position="39"/>
    </location>
</feature>
<dbReference type="GO" id="GO:0006355">
    <property type="term" value="P:regulation of DNA-templated transcription"/>
    <property type="evidence" value="ECO:0007669"/>
    <property type="project" value="InterPro"/>
</dbReference>
<dbReference type="InterPro" id="IPR010985">
    <property type="entry name" value="Ribbon_hlx_hlx"/>
</dbReference>
<comment type="caution">
    <text evidence="2">The sequence shown here is derived from an EMBL/GenBank/DDBJ whole genome shotgun (WGS) entry which is preliminary data.</text>
</comment>
<dbReference type="STRING" id="1280953.HOC_10214"/>
<evidence type="ECO:0000313" key="3">
    <source>
        <dbReference type="Proteomes" id="UP000024942"/>
    </source>
</evidence>
<dbReference type="EMBL" id="ARYL01000013">
    <property type="protein sequence ID" value="KDA02587.1"/>
    <property type="molecule type" value="Genomic_DNA"/>
</dbReference>
<reference evidence="2 3" key="1">
    <citation type="journal article" date="2014" name="Antonie Van Leeuwenhoek">
        <title>Hyphomonas beringensis sp. nov. and Hyphomonas chukchiensis sp. nov., isolated from surface seawater of the Bering Sea and Chukchi Sea.</title>
        <authorList>
            <person name="Li C."/>
            <person name="Lai Q."/>
            <person name="Li G."/>
            <person name="Dong C."/>
            <person name="Wang J."/>
            <person name="Liao Y."/>
            <person name="Shao Z."/>
        </authorList>
    </citation>
    <scope>NUCLEOTIDE SEQUENCE [LARGE SCALE GENOMIC DNA]</scope>
    <source>
        <strain evidence="2 3">SCH89</strain>
    </source>
</reference>
<name>A0A059G6X0_9PROT</name>
<dbReference type="AlphaFoldDB" id="A0A059G6X0"/>
<accession>A0A059G6X0</accession>
<organism evidence="2 3">
    <name type="scientific">Hyphomonas oceanitis SCH89</name>
    <dbReference type="NCBI Taxonomy" id="1280953"/>
    <lineage>
        <taxon>Bacteria</taxon>
        <taxon>Pseudomonadati</taxon>
        <taxon>Pseudomonadota</taxon>
        <taxon>Alphaproteobacteria</taxon>
        <taxon>Hyphomonadales</taxon>
        <taxon>Hyphomonadaceae</taxon>
        <taxon>Hyphomonas</taxon>
    </lineage>
</organism>
<evidence type="ECO:0000313" key="2">
    <source>
        <dbReference type="EMBL" id="KDA02587.1"/>
    </source>
</evidence>
<dbReference type="InterPro" id="IPR012869">
    <property type="entry name" value="RHH_5"/>
</dbReference>
<dbReference type="Proteomes" id="UP000024942">
    <property type="component" value="Unassembled WGS sequence"/>
</dbReference>
<dbReference type="PATRIC" id="fig|1280953.3.peg.2063"/>
<keyword evidence="3" id="KW-1185">Reference proteome</keyword>
<protein>
    <recommendedName>
        <fullName evidence="1">CopG-like ribbon-helix-helix domain-containing protein</fullName>
    </recommendedName>
</protein>
<proteinExistence type="predicted"/>
<evidence type="ECO:0000259" key="1">
    <source>
        <dbReference type="Pfam" id="PF07878"/>
    </source>
</evidence>